<dbReference type="RefSeq" id="WP_091143047.1">
    <property type="nucleotide sequence ID" value="NZ_FNAI01000001.1"/>
</dbReference>
<organism evidence="1 2">
    <name type="scientific">Mucilaginibacter pineti</name>
    <dbReference type="NCBI Taxonomy" id="1391627"/>
    <lineage>
        <taxon>Bacteria</taxon>
        <taxon>Pseudomonadati</taxon>
        <taxon>Bacteroidota</taxon>
        <taxon>Sphingobacteriia</taxon>
        <taxon>Sphingobacteriales</taxon>
        <taxon>Sphingobacteriaceae</taxon>
        <taxon>Mucilaginibacter</taxon>
    </lineage>
</organism>
<gene>
    <name evidence="1" type="ORF">SAMN05216464_101292</name>
</gene>
<evidence type="ECO:0000313" key="1">
    <source>
        <dbReference type="EMBL" id="SDD28223.1"/>
    </source>
</evidence>
<keyword evidence="2" id="KW-1185">Reference proteome</keyword>
<dbReference type="AlphaFoldDB" id="A0A1G6TGM7"/>
<accession>A0A1G6TGM7</accession>
<name>A0A1G6TGM7_9SPHI</name>
<dbReference type="Proteomes" id="UP000199072">
    <property type="component" value="Unassembled WGS sequence"/>
</dbReference>
<protein>
    <recommendedName>
        <fullName evidence="3">Lipocalin-like domain-containing protein</fullName>
    </recommendedName>
</protein>
<dbReference type="OrthoDB" id="1493972at2"/>
<sequence length="153" mass="17530">MKLYFLAIICAVAITSCIQKENKTALKTTAPLIGTWHLVLSKSITKGVTTTTTPPADQEMIKMFNGTHFAFFTHDLQQGKVANPVYESGSGTYKLSGNDYTEHLAYCNYREWENRDFKFTLEFKGDTLIQKGIEKIEKLHINREIIEEYVKIR</sequence>
<reference evidence="1 2" key="1">
    <citation type="submission" date="2016-10" db="EMBL/GenBank/DDBJ databases">
        <authorList>
            <person name="de Groot N.N."/>
        </authorList>
    </citation>
    <scope>NUCLEOTIDE SEQUENCE [LARGE SCALE GENOMIC DNA]</scope>
    <source>
        <strain evidence="1 2">47C3B</strain>
    </source>
</reference>
<dbReference type="Gene3D" id="2.40.128.490">
    <property type="entry name" value="Uncharacterised protein PF14869, DUF4488"/>
    <property type="match status" value="1"/>
</dbReference>
<evidence type="ECO:0000313" key="2">
    <source>
        <dbReference type="Proteomes" id="UP000199072"/>
    </source>
</evidence>
<evidence type="ECO:0008006" key="3">
    <source>
        <dbReference type="Google" id="ProtNLM"/>
    </source>
</evidence>
<dbReference type="PROSITE" id="PS51257">
    <property type="entry name" value="PROKAR_LIPOPROTEIN"/>
    <property type="match status" value="1"/>
</dbReference>
<dbReference type="EMBL" id="FNAI01000001">
    <property type="protein sequence ID" value="SDD28223.1"/>
    <property type="molecule type" value="Genomic_DNA"/>
</dbReference>
<proteinExistence type="predicted"/>
<dbReference type="STRING" id="1391627.SAMN05216464_101292"/>